<evidence type="ECO:0000313" key="3">
    <source>
        <dbReference type="Proteomes" id="UP001163046"/>
    </source>
</evidence>
<accession>A0A9W9ZSB2</accession>
<feature type="transmembrane region" description="Helical" evidence="1">
    <location>
        <begin position="37"/>
        <end position="55"/>
    </location>
</feature>
<comment type="caution">
    <text evidence="2">The sequence shown here is derived from an EMBL/GenBank/DDBJ whole genome shotgun (WGS) entry which is preliminary data.</text>
</comment>
<gene>
    <name evidence="2" type="ORF">OS493_017454</name>
</gene>
<keyword evidence="1" id="KW-1133">Transmembrane helix</keyword>
<protein>
    <submittedName>
        <fullName evidence="2">Uncharacterized protein</fullName>
    </submittedName>
</protein>
<feature type="transmembrane region" description="Helical" evidence="1">
    <location>
        <begin position="67"/>
        <end position="90"/>
    </location>
</feature>
<dbReference type="OrthoDB" id="203835at2759"/>
<reference evidence="2" key="1">
    <citation type="submission" date="2023-01" db="EMBL/GenBank/DDBJ databases">
        <title>Genome assembly of the deep-sea coral Lophelia pertusa.</title>
        <authorList>
            <person name="Herrera S."/>
            <person name="Cordes E."/>
        </authorList>
    </citation>
    <scope>NUCLEOTIDE SEQUENCE</scope>
    <source>
        <strain evidence="2">USNM1676648</strain>
        <tissue evidence="2">Polyp</tissue>
    </source>
</reference>
<evidence type="ECO:0000256" key="1">
    <source>
        <dbReference type="SAM" id="Phobius"/>
    </source>
</evidence>
<organism evidence="2 3">
    <name type="scientific">Desmophyllum pertusum</name>
    <dbReference type="NCBI Taxonomy" id="174260"/>
    <lineage>
        <taxon>Eukaryota</taxon>
        <taxon>Metazoa</taxon>
        <taxon>Cnidaria</taxon>
        <taxon>Anthozoa</taxon>
        <taxon>Hexacorallia</taxon>
        <taxon>Scleractinia</taxon>
        <taxon>Caryophylliina</taxon>
        <taxon>Caryophylliidae</taxon>
        <taxon>Desmophyllum</taxon>
    </lineage>
</organism>
<dbReference type="AlphaFoldDB" id="A0A9W9ZSB2"/>
<keyword evidence="3" id="KW-1185">Reference proteome</keyword>
<proteinExistence type="predicted"/>
<dbReference type="Proteomes" id="UP001163046">
    <property type="component" value="Unassembled WGS sequence"/>
</dbReference>
<keyword evidence="1" id="KW-0472">Membrane</keyword>
<keyword evidence="1" id="KW-0812">Transmembrane</keyword>
<name>A0A9W9ZSB2_9CNID</name>
<evidence type="ECO:0000313" key="2">
    <source>
        <dbReference type="EMBL" id="KAJ7385089.1"/>
    </source>
</evidence>
<dbReference type="EMBL" id="MU825882">
    <property type="protein sequence ID" value="KAJ7385089.1"/>
    <property type="molecule type" value="Genomic_DNA"/>
</dbReference>
<sequence length="119" mass="12876">MASISQAAVFIIPLYKGPDYLESRADPRVASRAHSYLALKLAILPLMTFLVYIVATASPSASLSNHAYHIAAGLTPVIFILMKVVFSCCWGRCHCTQRAESGAASNQEIDIESSFEGII</sequence>